<evidence type="ECO:0000256" key="5">
    <source>
        <dbReference type="ARBA" id="ARBA00063945"/>
    </source>
</evidence>
<dbReference type="GO" id="GO:0004736">
    <property type="term" value="F:pyruvate carboxylase activity"/>
    <property type="evidence" value="ECO:0007669"/>
    <property type="project" value="TreeGrafter"/>
</dbReference>
<dbReference type="GO" id="GO:0015451">
    <property type="term" value="F:decarboxylation-driven active transmembrane transporter activity"/>
    <property type="evidence" value="ECO:0007669"/>
    <property type="project" value="UniProtKB-EC"/>
</dbReference>
<dbReference type="NCBIfam" id="NF006761">
    <property type="entry name" value="PRK09282.1"/>
    <property type="match status" value="1"/>
</dbReference>
<dbReference type="PANTHER" id="PTHR43778:SF2">
    <property type="entry name" value="PYRUVATE CARBOXYLASE, MITOCHONDRIAL"/>
    <property type="match status" value="1"/>
</dbReference>
<dbReference type="SUPFAM" id="SSF51230">
    <property type="entry name" value="Single hybrid motif"/>
    <property type="match status" value="1"/>
</dbReference>
<dbReference type="GO" id="GO:0006094">
    <property type="term" value="P:gluconeogenesis"/>
    <property type="evidence" value="ECO:0007669"/>
    <property type="project" value="TreeGrafter"/>
</dbReference>
<dbReference type="InterPro" id="IPR003379">
    <property type="entry name" value="Carboxylase_cons_dom"/>
</dbReference>
<keyword evidence="9" id="KW-0670">Pyruvate</keyword>
<dbReference type="GO" id="GO:0005737">
    <property type="term" value="C:cytoplasm"/>
    <property type="evidence" value="ECO:0007669"/>
    <property type="project" value="TreeGrafter"/>
</dbReference>
<dbReference type="SUPFAM" id="SSF89000">
    <property type="entry name" value="post-HMGL domain-like"/>
    <property type="match status" value="1"/>
</dbReference>
<evidence type="ECO:0000313" key="9">
    <source>
        <dbReference type="EMBL" id="ECZ2576788.1"/>
    </source>
</evidence>
<evidence type="ECO:0000256" key="4">
    <source>
        <dbReference type="ARBA" id="ARBA00048176"/>
    </source>
</evidence>
<evidence type="ECO:0000256" key="2">
    <source>
        <dbReference type="ARBA" id="ARBA00011957"/>
    </source>
</evidence>
<dbReference type="InterPro" id="IPR000089">
    <property type="entry name" value="Biotin_lipoyl"/>
</dbReference>
<evidence type="ECO:0000259" key="8">
    <source>
        <dbReference type="PROSITE" id="PS50991"/>
    </source>
</evidence>
<dbReference type="InterPro" id="IPR001882">
    <property type="entry name" value="Biotin_BS"/>
</dbReference>
<dbReference type="Pfam" id="PF00364">
    <property type="entry name" value="Biotin_lipoyl"/>
    <property type="match status" value="1"/>
</dbReference>
<feature type="domain" description="Lipoyl-binding" evidence="7">
    <location>
        <begin position="405"/>
        <end position="478"/>
    </location>
</feature>
<reference evidence="9" key="1">
    <citation type="submission" date="2019-09" db="EMBL/GenBank/DDBJ databases">
        <authorList>
            <consortium name="PulseNet: The National Subtyping Network for Foodborne Disease Surveillance"/>
            <person name="Tarr C.L."/>
            <person name="Trees E."/>
            <person name="Katz L.S."/>
            <person name="Carleton-Romer H.A."/>
            <person name="Stroika S."/>
            <person name="Kucerova Z."/>
            <person name="Roache K.F."/>
            <person name="Sabol A.L."/>
            <person name="Besser J."/>
            <person name="Gerner-Smidt P."/>
        </authorList>
    </citation>
    <scope>NUCLEOTIDE SEQUENCE</scope>
    <source>
        <strain evidence="9">PNUSAS102274</strain>
    </source>
</reference>
<comment type="caution">
    <text evidence="9">The sequence shown here is derived from an EMBL/GenBank/DDBJ whole genome shotgun (WGS) entry which is preliminary data.</text>
</comment>
<dbReference type="Pfam" id="PF00682">
    <property type="entry name" value="HMGL-like"/>
    <property type="match status" value="1"/>
</dbReference>
<evidence type="ECO:0000256" key="1">
    <source>
        <dbReference type="ARBA" id="ARBA00003002"/>
    </source>
</evidence>
<dbReference type="Gene3D" id="2.40.50.100">
    <property type="match status" value="1"/>
</dbReference>
<keyword evidence="9" id="KW-0436">Ligase</keyword>
<dbReference type="EMBL" id="AALFEF010000002">
    <property type="protein sequence ID" value="ECZ2576788.1"/>
    <property type="molecule type" value="Genomic_DNA"/>
</dbReference>
<feature type="domain" description="Pyruvate carboxyltransferase" evidence="8">
    <location>
        <begin position="1"/>
        <end position="153"/>
    </location>
</feature>
<dbReference type="CDD" id="cd07937">
    <property type="entry name" value="DRE_TIM_PC_TC_5S"/>
    <property type="match status" value="1"/>
</dbReference>
<comment type="function">
    <text evidence="1">Catalyzes the decarboxylation of oxaloacetate coupled to Na(+) translocation.</text>
</comment>
<accession>A0A623MG01</accession>
<dbReference type="SUPFAM" id="SSF51569">
    <property type="entry name" value="Aldolase"/>
    <property type="match status" value="1"/>
</dbReference>
<dbReference type="InterPro" id="IPR011053">
    <property type="entry name" value="Single_hybrid_motif"/>
</dbReference>
<dbReference type="Gene3D" id="3.20.20.70">
    <property type="entry name" value="Aldolase class I"/>
    <property type="match status" value="1"/>
</dbReference>
<dbReference type="AlphaFoldDB" id="A0A623MG01"/>
<comment type="catalytic activity">
    <reaction evidence="4">
        <text>oxaloacetate + 2 Na(+)(in) + H(+) = pyruvate + 2 Na(+)(out) + CO2</text>
        <dbReference type="Rhea" id="RHEA:57724"/>
        <dbReference type="ChEBI" id="CHEBI:15361"/>
        <dbReference type="ChEBI" id="CHEBI:15378"/>
        <dbReference type="ChEBI" id="CHEBI:16452"/>
        <dbReference type="ChEBI" id="CHEBI:16526"/>
        <dbReference type="ChEBI" id="CHEBI:29101"/>
        <dbReference type="EC" id="7.2.4.2"/>
    </reaction>
</comment>
<proteinExistence type="predicted"/>
<protein>
    <recommendedName>
        <fullName evidence="6">Oxaloacetate decarboxylase alpha chain</fullName>
        <ecNumber evidence="2">7.2.4.2</ecNumber>
    </recommendedName>
</protein>
<gene>
    <name evidence="9" type="ORF">F7T74_05690</name>
</gene>
<feature type="non-terminal residue" evidence="9">
    <location>
        <position position="1"/>
    </location>
</feature>
<evidence type="ECO:0000256" key="6">
    <source>
        <dbReference type="ARBA" id="ARBA00067679"/>
    </source>
</evidence>
<dbReference type="PANTHER" id="PTHR43778">
    <property type="entry name" value="PYRUVATE CARBOXYLASE"/>
    <property type="match status" value="1"/>
</dbReference>
<keyword evidence="3" id="KW-0092">Biotin</keyword>
<name>A0A623MG01_SALER</name>
<dbReference type="PROSITE" id="PS50968">
    <property type="entry name" value="BIOTINYL_LIPOYL"/>
    <property type="match status" value="1"/>
</dbReference>
<dbReference type="InterPro" id="IPR055268">
    <property type="entry name" value="PCB-like"/>
</dbReference>
<dbReference type="EC" id="7.2.4.2" evidence="2"/>
<dbReference type="PROSITE" id="PS50991">
    <property type="entry name" value="PYR_CT"/>
    <property type="match status" value="1"/>
</dbReference>
<dbReference type="InterPro" id="IPR013785">
    <property type="entry name" value="Aldolase_TIM"/>
</dbReference>
<evidence type="ECO:0000259" key="7">
    <source>
        <dbReference type="PROSITE" id="PS50968"/>
    </source>
</evidence>
<dbReference type="PROSITE" id="PS00188">
    <property type="entry name" value="BIOTIN"/>
    <property type="match status" value="1"/>
</dbReference>
<dbReference type="Pfam" id="PF02436">
    <property type="entry name" value="PYC_OADA"/>
    <property type="match status" value="1"/>
</dbReference>
<sequence length="478" mass="50411">VFRVFDAMNDPRNMKAALQAVRSHGAHAQGTLSYTTSPAHTLQTWLDLTEQLLETGVDSIAIKDMSGILTPMAAFELVSEIKKRFEVRLHLHCHATTGMAEMALLKAIEAGVDGVDTAISSMSATYGHPATEALVATLAGTEHDTGLDILKLESIAAYFREVRKKYHAFEGQLKGYDSRILVAQVPGGMLTNLESQLKQQNAADKLDQVLAEIPRVREDLGFIPLVTPTSQIVGTQAVLNVLTGERYKTIAKETAGILKGEYGHTPVPVNAALQARVLEGGAPVTCRPADLLKPELAELEADVRRQAQEKGIQLAGNAIDDVLTVALFPQIGLKFLENRHNPAAFEPLPQAEEARPAAPAKAAASGVYTVEVEGKAFVVKVSDGGDISQLTAAVPAASSAPATAPAGAGTPVTAPLAGNIWKVIATEGQSVAEGDVLLILEAMKMETEIRAAQAGTVRGIAVKSGDAVSVGDTLMTLA</sequence>
<organism evidence="9">
    <name type="scientific">Salmonella enterica</name>
    <name type="common">Salmonella choleraesuis</name>
    <dbReference type="NCBI Taxonomy" id="28901"/>
    <lineage>
        <taxon>Bacteria</taxon>
        <taxon>Pseudomonadati</taxon>
        <taxon>Pseudomonadota</taxon>
        <taxon>Gammaproteobacteria</taxon>
        <taxon>Enterobacterales</taxon>
        <taxon>Enterobacteriaceae</taxon>
        <taxon>Salmonella</taxon>
    </lineage>
</organism>
<comment type="subunit">
    <text evidence="5">Composed of three chains (alpha, beta, and gamma).</text>
</comment>
<dbReference type="CDD" id="cd06850">
    <property type="entry name" value="biotinyl_domain"/>
    <property type="match status" value="1"/>
</dbReference>
<dbReference type="FunFam" id="2.40.50.100:FF:000003">
    <property type="entry name" value="Acetyl-CoA carboxylase biotin carboxyl carrier protein"/>
    <property type="match status" value="1"/>
</dbReference>
<dbReference type="InterPro" id="IPR000891">
    <property type="entry name" value="PYR_CT"/>
</dbReference>
<evidence type="ECO:0000256" key="3">
    <source>
        <dbReference type="ARBA" id="ARBA00023267"/>
    </source>
</evidence>